<sequence length="1450" mass="166325">MAAIQRDHRSRRRAGETVSLTPSISQLGVFEALDGLGEAGNHGQLQPSVFPEQSEISKEGHDDGQFSESDVDAEDYFNLLLSPVRPRRYLEQLGVECDSDPGDEDNNDDDGSMEESSLRHHLQRQHSTQPRRGRRGPAPGAGGRPRQSRRQARSSKPPRRYRSPVVIPPEESAVLHAQDPVWNGDLDACALTCRDKAILREFWTKLDNDQMQFCGRCQERWFQMKIDSDGLCARCCWKDDKRGPGEPYFFSVDNQLDFGSVPNQLPQLTPTEESLIARVHVHVNIMLVRGQQYKYRGHVVHFLREVGLVYNQLPLLPQELNTVLLRPANTSSHANLSRQFTRQFRVRRQPVAIWLNYRRRHHPGYRCMVINEERLNQLPDDGNVLDAIPQSQVEAADVGPEDDQEAEPDLVDEAAVPDLLAKDTELDALQSILAGESETDPGPATTIQAQTQRQLQLPNIRRTPINEFNRSQALLSLAFPCLFPDGRADFVEPRLRSIDYKDYIEHAHAMRWHDGRFARHPTFRFVAFNTLMRSQARARSKFFVKQKGGSHEPLTREQLIQALEHSEDPEAQALINSITRHAKRQDLEAYAYNLGCPGAFITFSPADLHWRSLYQHMPRYDEWLAASELERMGLSRQLLRQNPHIAAFHFYRRYCFFRDIVLSKKFNITDYWDRYEWQGRGSPHNHGLYWMENCPGVDLGDEAARDVFARTWGFHITAINPEPSRTMPEGEGNPLSVDPLNTEMTFLRLSQIVNRCQRHRCNTTYCLREQPSPPAPPRVDLRVFIRLNEDSLSWDWESYAIRTHIAGRLGIELGRVPQASRTKTGWAVRIADLTTRDLLIQQQSDWIDELGAIKAEASQKWYTYIVDDCPRHLYDLQGQPVDQEAATLEEITSQTGLEPVSVRPTRSGSDQLPTKSLLVSFLEPTKRRWRLFGCSRLARPIIKAPLLSQCENCWDYHSKYGCNHEAHCKRCGKIGHGHEECSAPEQCVNCLAPHAADFPICPARPKRIHGAIQRLTKPQRDLVRQNGASLFRQHNMEIVAPAEATPSSPHPPISSPCAREPPATPESDDSESSQSLPTGPRIFQANVGKGGPSHDCALALADAERFDLILLQEPWTDIKEGRCLTKTHPAYDAFSPVDYWDGPSTRPRAVITYAAKYCSKSEKKTEPYCKLADQVLPHTAHFQPLLSFSSRLMNKLIAERDYSAQEISHLLLNIPLQEGTRMVVSVDCRPLEQHARSYRVDEGVNETIGSYKKYLERNDQHEEISYLEYLQSYNLKTWRRLATNAKKRVLSYFPRYRSMEASPQFNDFCRVKLMMVHTRRSPHELLVVDGLQFDSFAAAYKSCREHHDTHSDDHHGEPATDELRAEEDEFELEIHEEPIADEDWHELARMLPDRPLEEENIDILGRRDIDINYDWAPPRWTLGDYYEYLNAKEERENRIRKGELEELLSS</sequence>
<reference evidence="4 5" key="2">
    <citation type="journal article" date="2014" name="Proc. Natl. Acad. Sci. U.S.A.">
        <title>Trajectory and genomic determinants of fungal-pathogen speciation and host adaptation.</title>
        <authorList>
            <person name="Hu X."/>
            <person name="Xiao G."/>
            <person name="Zheng P."/>
            <person name="Shang Y."/>
            <person name="Su Y."/>
            <person name="Zhang X."/>
            <person name="Liu X."/>
            <person name="Zhan S."/>
            <person name="St Leger R.J."/>
            <person name="Wang C."/>
        </authorList>
    </citation>
    <scope>GENOME REANNOTATION</scope>
    <source>
        <strain evidence="5">ARSEF 23 / ATCC MYA-3075</strain>
    </source>
</reference>
<dbReference type="Pfam" id="PF14214">
    <property type="entry name" value="Helitron_like_N"/>
    <property type="match status" value="1"/>
</dbReference>
<feature type="region of interest" description="Disordered" evidence="2">
    <location>
        <begin position="35"/>
        <end position="71"/>
    </location>
</feature>
<feature type="compositionally biased region" description="Acidic residues" evidence="2">
    <location>
        <begin position="97"/>
        <end position="113"/>
    </location>
</feature>
<dbReference type="Proteomes" id="UP000002498">
    <property type="component" value="Unassembled WGS sequence"/>
</dbReference>
<dbReference type="EMBL" id="ADNJ02000019">
    <property type="protein sequence ID" value="KHO10639.1"/>
    <property type="molecule type" value="Genomic_DNA"/>
</dbReference>
<feature type="compositionally biased region" description="Basic residues" evidence="2">
    <location>
        <begin position="119"/>
        <end position="135"/>
    </location>
</feature>
<organism evidence="4 5">
    <name type="scientific">Metarhizium robertsii (strain ARSEF 23 / ATCC MYA-3075)</name>
    <name type="common">Metarhizium anisopliae (strain ARSEF 23)</name>
    <dbReference type="NCBI Taxonomy" id="655844"/>
    <lineage>
        <taxon>Eukaryota</taxon>
        <taxon>Fungi</taxon>
        <taxon>Dikarya</taxon>
        <taxon>Ascomycota</taxon>
        <taxon>Pezizomycotina</taxon>
        <taxon>Sordariomycetes</taxon>
        <taxon>Hypocreomycetidae</taxon>
        <taxon>Hypocreales</taxon>
        <taxon>Clavicipitaceae</taxon>
        <taxon>Metarhizium</taxon>
    </lineage>
</organism>
<dbReference type="InterPro" id="IPR025476">
    <property type="entry name" value="Helitron_helicase-like"/>
</dbReference>
<feature type="domain" description="CCHC-type" evidence="3">
    <location>
        <begin position="968"/>
        <end position="981"/>
    </location>
</feature>
<keyword evidence="1" id="KW-0863">Zinc-finger</keyword>
<keyword evidence="1" id="KW-0862">Zinc</keyword>
<reference evidence="4 5" key="1">
    <citation type="journal article" date="2011" name="PLoS Genet.">
        <title>Genome sequencing and comparative transcriptomics of the model entomopathogenic fungi Metarhizium anisopliae and M. acridum.</title>
        <authorList>
            <person name="Gao Q."/>
            <person name="Jin K."/>
            <person name="Ying S.H."/>
            <person name="Zhang Y."/>
            <person name="Xiao G."/>
            <person name="Shang Y."/>
            <person name="Duan Z."/>
            <person name="Hu X."/>
            <person name="Xie X.Q."/>
            <person name="Zhou G."/>
            <person name="Peng G."/>
            <person name="Luo Z."/>
            <person name="Huang W."/>
            <person name="Wang B."/>
            <person name="Fang W."/>
            <person name="Wang S."/>
            <person name="Zhong Y."/>
            <person name="Ma L.J."/>
            <person name="St Leger R.J."/>
            <person name="Zhao G.P."/>
            <person name="Pei Y."/>
            <person name="Feng M.G."/>
            <person name="Xia Y."/>
            <person name="Wang C."/>
        </authorList>
    </citation>
    <scope>NUCLEOTIDE SEQUENCE [LARGE SCALE GENOMIC DNA]</scope>
    <source>
        <strain evidence="5">ARSEF 23 / ATCC MYA-3075</strain>
    </source>
</reference>
<keyword evidence="1" id="KW-0479">Metal-binding</keyword>
<evidence type="ECO:0000256" key="1">
    <source>
        <dbReference type="PROSITE-ProRule" id="PRU00047"/>
    </source>
</evidence>
<dbReference type="KEGG" id="maj:MAA_11757"/>
<proteinExistence type="predicted"/>
<protein>
    <recommendedName>
        <fullName evidence="3">CCHC-type domain-containing protein</fullName>
    </recommendedName>
</protein>
<dbReference type="InterPro" id="IPR046700">
    <property type="entry name" value="DUF6570"/>
</dbReference>
<dbReference type="GeneID" id="23633205"/>
<gene>
    <name evidence="4" type="ORF">MAA_11757</name>
</gene>
<feature type="compositionally biased region" description="Basic and acidic residues" evidence="2">
    <location>
        <begin position="55"/>
        <end position="64"/>
    </location>
</feature>
<evidence type="ECO:0000259" key="3">
    <source>
        <dbReference type="PROSITE" id="PS50158"/>
    </source>
</evidence>
<feature type="region of interest" description="Disordered" evidence="2">
    <location>
        <begin position="95"/>
        <end position="167"/>
    </location>
</feature>
<evidence type="ECO:0000313" key="4">
    <source>
        <dbReference type="EMBL" id="KHO10639.1"/>
    </source>
</evidence>
<dbReference type="GO" id="GO:0008270">
    <property type="term" value="F:zinc ion binding"/>
    <property type="evidence" value="ECO:0007669"/>
    <property type="project" value="UniProtKB-KW"/>
</dbReference>
<dbReference type="OrthoDB" id="4917215at2759"/>
<dbReference type="PROSITE" id="PS50158">
    <property type="entry name" value="ZF_CCHC"/>
    <property type="match status" value="1"/>
</dbReference>
<comment type="caution">
    <text evidence="4">The sequence shown here is derived from an EMBL/GenBank/DDBJ whole genome shotgun (WGS) entry which is preliminary data.</text>
</comment>
<keyword evidence="5" id="KW-1185">Reference proteome</keyword>
<dbReference type="InterPro" id="IPR001878">
    <property type="entry name" value="Znf_CCHC"/>
</dbReference>
<name>A0A0B2XF54_METRA</name>
<dbReference type="RefSeq" id="XP_011410974.1">
    <property type="nucleotide sequence ID" value="XM_011412672.1"/>
</dbReference>
<dbReference type="HOGENOM" id="CLU_001613_8_1_1"/>
<dbReference type="GO" id="GO:0003676">
    <property type="term" value="F:nucleic acid binding"/>
    <property type="evidence" value="ECO:0007669"/>
    <property type="project" value="InterPro"/>
</dbReference>
<accession>A0A0B2XF54</accession>
<evidence type="ECO:0000256" key="2">
    <source>
        <dbReference type="SAM" id="MobiDB-lite"/>
    </source>
</evidence>
<feature type="region of interest" description="Disordered" evidence="2">
    <location>
        <begin position="1042"/>
        <end position="1088"/>
    </location>
</feature>
<dbReference type="Pfam" id="PF20209">
    <property type="entry name" value="DUF6570"/>
    <property type="match status" value="1"/>
</dbReference>
<evidence type="ECO:0000313" key="5">
    <source>
        <dbReference type="Proteomes" id="UP000002498"/>
    </source>
</evidence>
<feature type="compositionally biased region" description="Basic residues" evidence="2">
    <location>
        <begin position="146"/>
        <end position="162"/>
    </location>
</feature>